<organism evidence="1 2">
    <name type="scientific">Trifolium medium</name>
    <dbReference type="NCBI Taxonomy" id="97028"/>
    <lineage>
        <taxon>Eukaryota</taxon>
        <taxon>Viridiplantae</taxon>
        <taxon>Streptophyta</taxon>
        <taxon>Embryophyta</taxon>
        <taxon>Tracheophyta</taxon>
        <taxon>Spermatophyta</taxon>
        <taxon>Magnoliopsida</taxon>
        <taxon>eudicotyledons</taxon>
        <taxon>Gunneridae</taxon>
        <taxon>Pentapetalae</taxon>
        <taxon>rosids</taxon>
        <taxon>fabids</taxon>
        <taxon>Fabales</taxon>
        <taxon>Fabaceae</taxon>
        <taxon>Papilionoideae</taxon>
        <taxon>50 kb inversion clade</taxon>
        <taxon>NPAAA clade</taxon>
        <taxon>Hologalegina</taxon>
        <taxon>IRL clade</taxon>
        <taxon>Trifolieae</taxon>
        <taxon>Trifolium</taxon>
    </lineage>
</organism>
<proteinExistence type="predicted"/>
<dbReference type="AlphaFoldDB" id="A0A392NW05"/>
<evidence type="ECO:0000313" key="2">
    <source>
        <dbReference type="Proteomes" id="UP000265520"/>
    </source>
</evidence>
<protein>
    <submittedName>
        <fullName evidence="1">Uncharacterized protein</fullName>
    </submittedName>
</protein>
<dbReference type="EMBL" id="LXQA010054009">
    <property type="protein sequence ID" value="MCI04008.1"/>
    <property type="molecule type" value="Genomic_DNA"/>
</dbReference>
<dbReference type="Proteomes" id="UP000265520">
    <property type="component" value="Unassembled WGS sequence"/>
</dbReference>
<reference evidence="1 2" key="1">
    <citation type="journal article" date="2018" name="Front. Plant Sci.">
        <title>Red Clover (Trifolium pratense) and Zigzag Clover (T. medium) - A Picture of Genomic Similarities and Differences.</title>
        <authorList>
            <person name="Dluhosova J."/>
            <person name="Istvanek J."/>
            <person name="Nedelnik J."/>
            <person name="Repkova J."/>
        </authorList>
    </citation>
    <scope>NUCLEOTIDE SEQUENCE [LARGE SCALE GENOMIC DNA]</scope>
    <source>
        <strain evidence="2">cv. 10/8</strain>
        <tissue evidence="1">Leaf</tissue>
    </source>
</reference>
<name>A0A392NW05_9FABA</name>
<sequence length="80" mass="9522">RLERVKAWTDKWLREDIVLEEYIERLPTEVSGWTLSDMVDNTDNWKRDMGVCLEMIEDSGWEVSLSPLNEFYGSGSMFEW</sequence>
<evidence type="ECO:0000313" key="1">
    <source>
        <dbReference type="EMBL" id="MCI04008.1"/>
    </source>
</evidence>
<accession>A0A392NW05</accession>
<comment type="caution">
    <text evidence="1">The sequence shown here is derived from an EMBL/GenBank/DDBJ whole genome shotgun (WGS) entry which is preliminary data.</text>
</comment>
<keyword evidence="2" id="KW-1185">Reference proteome</keyword>
<feature type="non-terminal residue" evidence="1">
    <location>
        <position position="1"/>
    </location>
</feature>